<accession>A0AAV1DS76</accession>
<reference evidence="3" key="1">
    <citation type="submission" date="2023-03" db="EMBL/GenBank/DDBJ databases">
        <authorList>
            <person name="Julca I."/>
        </authorList>
    </citation>
    <scope>NUCLEOTIDE SEQUENCE</scope>
</reference>
<evidence type="ECO:0000256" key="1">
    <source>
        <dbReference type="SAM" id="MobiDB-lite"/>
    </source>
</evidence>
<protein>
    <submittedName>
        <fullName evidence="3">OLC1v1010795C1</fullName>
    </submittedName>
</protein>
<dbReference type="AlphaFoldDB" id="A0AAV1DS76"/>
<dbReference type="GO" id="GO:0004674">
    <property type="term" value="F:protein serine/threonine kinase activity"/>
    <property type="evidence" value="ECO:0007669"/>
    <property type="project" value="TreeGrafter"/>
</dbReference>
<dbReference type="EMBL" id="OX459123">
    <property type="protein sequence ID" value="CAI9110726.1"/>
    <property type="molecule type" value="Genomic_DNA"/>
</dbReference>
<proteinExistence type="predicted"/>
<dbReference type="PROSITE" id="PS50011">
    <property type="entry name" value="PROTEIN_KINASE_DOM"/>
    <property type="match status" value="1"/>
</dbReference>
<dbReference type="Gene3D" id="3.30.200.20">
    <property type="entry name" value="Phosphorylase Kinase, domain 1"/>
    <property type="match status" value="1"/>
</dbReference>
<dbReference type="CDD" id="cd13999">
    <property type="entry name" value="STKc_MAP3K-like"/>
    <property type="match status" value="1"/>
</dbReference>
<dbReference type="PANTHER" id="PTHR44329:SF84">
    <property type="entry name" value="PROTEIN KINASE LIKE PROTEIN"/>
    <property type="match status" value="1"/>
</dbReference>
<dbReference type="GO" id="GO:0005524">
    <property type="term" value="F:ATP binding"/>
    <property type="evidence" value="ECO:0007669"/>
    <property type="project" value="InterPro"/>
</dbReference>
<dbReference type="InterPro" id="IPR008271">
    <property type="entry name" value="Ser/Thr_kinase_AS"/>
</dbReference>
<organism evidence="3 4">
    <name type="scientific">Oldenlandia corymbosa var. corymbosa</name>
    <dbReference type="NCBI Taxonomy" id="529605"/>
    <lineage>
        <taxon>Eukaryota</taxon>
        <taxon>Viridiplantae</taxon>
        <taxon>Streptophyta</taxon>
        <taxon>Embryophyta</taxon>
        <taxon>Tracheophyta</taxon>
        <taxon>Spermatophyta</taxon>
        <taxon>Magnoliopsida</taxon>
        <taxon>eudicotyledons</taxon>
        <taxon>Gunneridae</taxon>
        <taxon>Pentapetalae</taxon>
        <taxon>asterids</taxon>
        <taxon>lamiids</taxon>
        <taxon>Gentianales</taxon>
        <taxon>Rubiaceae</taxon>
        <taxon>Rubioideae</taxon>
        <taxon>Spermacoceae</taxon>
        <taxon>Hedyotis-Oldenlandia complex</taxon>
        <taxon>Oldenlandia</taxon>
    </lineage>
</organism>
<dbReference type="PANTHER" id="PTHR44329">
    <property type="entry name" value="SERINE/THREONINE-PROTEIN KINASE TNNI3K-RELATED"/>
    <property type="match status" value="1"/>
</dbReference>
<sequence>MADHKILEKEDSPSATCGKEDVHQGSGISGVLDSPQIALKISNELLIDPNHLTIGSMISEGLYSIVHEGCYNSEPVAVKVIKPGKSADIGIKMFEREVMILSRLKHENVVKFIGAAVEPSLLVLTELVKGSNLQKHLWSLRPNRLDLKLSLSLALDISRVMEYLHGNGIIHRDLKPGNILLTEDKSMIKLAEFGLANEGNEDWVTTSEVGTYRWMAPELFNITEHISGGTKKPFTRKVDVYSFSIILWELLTNNTPFKGRNNVMVAYAVASNQRPSLDNIPPEIVPLLKNCWAPDPNDRPEFEQITEFLSALIANTASVEKAPSVP</sequence>
<dbReference type="InterPro" id="IPR011009">
    <property type="entry name" value="Kinase-like_dom_sf"/>
</dbReference>
<dbReference type="SUPFAM" id="SSF56112">
    <property type="entry name" value="Protein kinase-like (PK-like)"/>
    <property type="match status" value="1"/>
</dbReference>
<dbReference type="InterPro" id="IPR001245">
    <property type="entry name" value="Ser-Thr/Tyr_kinase_cat_dom"/>
</dbReference>
<dbReference type="PIRSF" id="PIRSF000654">
    <property type="entry name" value="Integrin-linked_kinase"/>
    <property type="match status" value="1"/>
</dbReference>
<evidence type="ECO:0000259" key="2">
    <source>
        <dbReference type="PROSITE" id="PS50011"/>
    </source>
</evidence>
<evidence type="ECO:0000313" key="3">
    <source>
        <dbReference type="EMBL" id="CAI9110726.1"/>
    </source>
</evidence>
<dbReference type="Proteomes" id="UP001161247">
    <property type="component" value="Chromosome 6"/>
</dbReference>
<dbReference type="PROSITE" id="PS00108">
    <property type="entry name" value="PROTEIN_KINASE_ST"/>
    <property type="match status" value="1"/>
</dbReference>
<dbReference type="Pfam" id="PF07714">
    <property type="entry name" value="PK_Tyr_Ser-Thr"/>
    <property type="match status" value="1"/>
</dbReference>
<feature type="region of interest" description="Disordered" evidence="1">
    <location>
        <begin position="1"/>
        <end position="22"/>
    </location>
</feature>
<dbReference type="InterPro" id="IPR051681">
    <property type="entry name" value="Ser/Thr_Kinases-Pseudokinases"/>
</dbReference>
<dbReference type="PRINTS" id="PR00109">
    <property type="entry name" value="TYRKINASE"/>
</dbReference>
<dbReference type="InterPro" id="IPR000719">
    <property type="entry name" value="Prot_kinase_dom"/>
</dbReference>
<gene>
    <name evidence="3" type="ORF">OLC1_LOCUS18312</name>
</gene>
<dbReference type="Gene3D" id="1.10.510.10">
    <property type="entry name" value="Transferase(Phosphotransferase) domain 1"/>
    <property type="match status" value="1"/>
</dbReference>
<dbReference type="SMART" id="SM00220">
    <property type="entry name" value="S_TKc"/>
    <property type="match status" value="1"/>
</dbReference>
<name>A0AAV1DS76_OLDCO</name>
<keyword evidence="4" id="KW-1185">Reference proteome</keyword>
<evidence type="ECO:0000313" key="4">
    <source>
        <dbReference type="Proteomes" id="UP001161247"/>
    </source>
</evidence>
<feature type="domain" description="Protein kinase" evidence="2">
    <location>
        <begin position="52"/>
        <end position="309"/>
    </location>
</feature>